<dbReference type="EMBL" id="CP063164">
    <property type="protein sequence ID" value="QOR62872.1"/>
    <property type="molecule type" value="Genomic_DNA"/>
</dbReference>
<feature type="binding site" evidence="12">
    <location>
        <position position="12"/>
    </location>
    <ligand>
        <name>Mg(2+)</name>
        <dbReference type="ChEBI" id="CHEBI:18420"/>
        <label>2</label>
    </ligand>
</feature>
<dbReference type="Proteomes" id="UP000595074">
    <property type="component" value="Chromosome"/>
</dbReference>
<dbReference type="RefSeq" id="WP_197549689.1">
    <property type="nucleotide sequence ID" value="NZ_CP063164.1"/>
</dbReference>
<keyword evidence="15" id="KW-1185">Reference proteome</keyword>
<keyword evidence="9 12" id="KW-0238">DNA-binding</keyword>
<dbReference type="Pfam" id="PF18470">
    <property type="entry name" value="Cas9_a"/>
    <property type="match status" value="1"/>
</dbReference>
<feature type="active site" description="Proton acceptor for HNH nuclease domain" evidence="12">
    <location>
        <position position="604"/>
    </location>
</feature>
<dbReference type="GO" id="GO:0051607">
    <property type="term" value="P:defense response to virus"/>
    <property type="evidence" value="ECO:0007669"/>
    <property type="project" value="UniProtKB-UniRule"/>
</dbReference>
<dbReference type="GO" id="GO:0016787">
    <property type="term" value="F:hydrolase activity"/>
    <property type="evidence" value="ECO:0007669"/>
    <property type="project" value="UniProtKB-KW"/>
</dbReference>
<dbReference type="Pfam" id="PF18541">
    <property type="entry name" value="RuvC_III"/>
    <property type="match status" value="1"/>
</dbReference>
<evidence type="ECO:0000256" key="5">
    <source>
        <dbReference type="ARBA" id="ARBA00022801"/>
    </source>
</evidence>
<dbReference type="Gene3D" id="3.30.420.10">
    <property type="entry name" value="Ribonuclease H-like superfamily/Ribonuclease H"/>
    <property type="match status" value="3"/>
</dbReference>
<name>A0A7M1S6X9_9BACT</name>
<feature type="binding site" evidence="12">
    <location>
        <position position="521"/>
    </location>
    <ligand>
        <name>Mg(2+)</name>
        <dbReference type="ChEBI" id="CHEBI:18420"/>
        <label>1</label>
    </ligand>
</feature>
<feature type="active site" description="For RuvC-like nuclease domain" evidence="12">
    <location>
        <position position="12"/>
    </location>
</feature>
<gene>
    <name evidence="12 14" type="primary">cas9</name>
    <name evidence="14" type="ORF">IMZ28_05260</name>
</gene>
<dbReference type="InterPro" id="IPR041383">
    <property type="entry name" value="RuvC_III"/>
</dbReference>
<dbReference type="HAMAP" id="MF_01480">
    <property type="entry name" value="Cas9"/>
    <property type="match status" value="1"/>
</dbReference>
<dbReference type="InterPro" id="IPR003615">
    <property type="entry name" value="HNH_nuc"/>
</dbReference>
<dbReference type="InterPro" id="IPR040619">
    <property type="entry name" value="Cas9_alpha-helical_lobe"/>
</dbReference>
<keyword evidence="10" id="KW-0464">Manganese</keyword>
<evidence type="ECO:0000256" key="8">
    <source>
        <dbReference type="ARBA" id="ARBA00023118"/>
    </source>
</evidence>
<dbReference type="GO" id="GO:0004519">
    <property type="term" value="F:endonuclease activity"/>
    <property type="evidence" value="ECO:0007669"/>
    <property type="project" value="UniProtKB-UniRule"/>
</dbReference>
<evidence type="ECO:0000256" key="1">
    <source>
        <dbReference type="ARBA" id="ARBA00001946"/>
    </source>
</evidence>
<organism evidence="14 15">
    <name type="scientific">Sulfurovum indicum</name>
    <dbReference type="NCBI Taxonomy" id="2779528"/>
    <lineage>
        <taxon>Bacteria</taxon>
        <taxon>Pseudomonadati</taxon>
        <taxon>Campylobacterota</taxon>
        <taxon>Epsilonproteobacteria</taxon>
        <taxon>Campylobacterales</taxon>
        <taxon>Sulfurovaceae</taxon>
        <taxon>Sulfurovum</taxon>
    </lineage>
</organism>
<feature type="binding site" evidence="12">
    <location>
        <position position="521"/>
    </location>
    <ligand>
        <name>Mg(2+)</name>
        <dbReference type="ChEBI" id="CHEBI:18420"/>
        <label>2</label>
    </ligand>
</feature>
<evidence type="ECO:0000256" key="10">
    <source>
        <dbReference type="ARBA" id="ARBA00023211"/>
    </source>
</evidence>
<dbReference type="AlphaFoldDB" id="A0A7M1S6X9"/>
<evidence type="ECO:0000313" key="15">
    <source>
        <dbReference type="Proteomes" id="UP000595074"/>
    </source>
</evidence>
<dbReference type="InterPro" id="IPR028629">
    <property type="entry name" value="Cas9"/>
</dbReference>
<accession>A0A7M1S6X9</accession>
<comment type="subunit">
    <text evidence="11 12">Monomer. Binds crRNA and tracrRNA.</text>
</comment>
<keyword evidence="7 12" id="KW-0694">RNA-binding</keyword>
<keyword evidence="3 12" id="KW-0479">Metal-binding</keyword>
<dbReference type="GO" id="GO:0046872">
    <property type="term" value="F:metal ion binding"/>
    <property type="evidence" value="ECO:0007669"/>
    <property type="project" value="UniProtKB-UniRule"/>
</dbReference>
<dbReference type="NCBIfam" id="TIGR01865">
    <property type="entry name" value="cas_Csn1"/>
    <property type="match status" value="1"/>
</dbReference>
<dbReference type="InterPro" id="IPR033114">
    <property type="entry name" value="HNH_CAS9"/>
</dbReference>
<evidence type="ECO:0000256" key="7">
    <source>
        <dbReference type="ARBA" id="ARBA00022884"/>
    </source>
</evidence>
<keyword evidence="4 12" id="KW-0255">Endonuclease</keyword>
<keyword evidence="5 12" id="KW-0378">Hydrolase</keyword>
<evidence type="ECO:0000256" key="6">
    <source>
        <dbReference type="ARBA" id="ARBA00022842"/>
    </source>
</evidence>
<comment type="cofactor">
    <cofactor evidence="1 12">
        <name>Mg(2+)</name>
        <dbReference type="ChEBI" id="CHEBI:18420"/>
    </cofactor>
</comment>
<evidence type="ECO:0000256" key="2">
    <source>
        <dbReference type="ARBA" id="ARBA00022722"/>
    </source>
</evidence>
<feature type="binding site" evidence="12">
    <location>
        <position position="12"/>
    </location>
    <ligand>
        <name>Mg(2+)</name>
        <dbReference type="ChEBI" id="CHEBI:18420"/>
        <label>1</label>
    </ligand>
</feature>
<dbReference type="Gene3D" id="1.10.30.50">
    <property type="match status" value="1"/>
</dbReference>
<feature type="binding site" evidence="12">
    <location>
        <position position="517"/>
    </location>
    <ligand>
        <name>Mg(2+)</name>
        <dbReference type="ChEBI" id="CHEBI:18420"/>
        <label>1</label>
    </ligand>
</feature>
<dbReference type="PROSITE" id="PS51749">
    <property type="entry name" value="HNH_CAS9"/>
    <property type="match status" value="1"/>
</dbReference>
<sequence>MGKMYQRILGLDIGIASIGWAVIDYSKEDATQNKIIKSGVRIFTQAEHPKDGSSLALPRRLARGARRTLKRKRQRMKAIKRLFIEYFSLTEGDLFVGKTDKTIYSKKGRVDVWQLRAEAVSRVLNNEEFARVLTHIAKRRGYKSNRKVEEKSDSEGKKVLGAIEHNVTLLKEYETIGQAIYETTKDTGIRRNKEKDYSHSVSREMLLDEVEVIFKKQSSFGNTLATDVIKEKYVEIAFSQKDFASVDKMVGKCTFEKDELRAAKRTYSAEEFVTLTKLINTKIELEDGSYRRLTKEELEKIILLCRQSEKPSYIKIRETIGLEPTSKFKNIDEYEIDKKTGEVLKKKPVKFVSAFKGFHTLRKVVEKTLSKTHWHNISQDTKLLDEIATVFSIHKSDEKIQEALSDLEFSMLNENETELLKEALIASINFDQFIYLSLKALDKLLPHMRDGKRYDEAVTAVGYEKSSGTKAKFLRALNNDEQKELTNPVVKRAIAQTRKVINALIREYGQFDSVHIELTREIKKSHKDRKKIEDGQKEYQKFKEAVVADFIEKFGREPKGNELLKFRLWKEQDGYCAYSGFMGEKGYIKPEKLISDVKYAEIDHILPYSRSLDDGLNNKVLCLAKENQNKKNRTPFEYFNEINRDWYSYEIFVNNMLKNLNRAKRQRLLKKNFDENSEKEFRERNIRDTAYMARYIKNFIENNLELRGEGKNNVVTINGTLTNMLRHNWGVGNKSRETHLHHAVDAIIIAFATQSEIQRLSTLSAKRDGFAYEKSKEKSKKFKFIPPMENFRDEVQKSIDEIFVSNSPRRKVTGAAHEATIYSPKTFIANKKSDKPSILAGSSRQKTVVLNGGKSLAKNDTMPRVDIFQHKKNGKYYVVPLYVSDFVKKELPNKAIVQGKNKDGTPKEWLEMDENYQFKFSLFKDELVEIQTKKTASKEAKNIVGYFVSAHSGTGAILLKSHDNSELNGFKRNSSNSCEISLGIQNVEYVKKYQVDALGNRREVKQEQRIMTTKKKR</sequence>
<evidence type="ECO:0000256" key="3">
    <source>
        <dbReference type="ARBA" id="ARBA00022723"/>
    </source>
</evidence>
<dbReference type="GO" id="GO:0003677">
    <property type="term" value="F:DNA binding"/>
    <property type="evidence" value="ECO:0007669"/>
    <property type="project" value="UniProtKB-UniRule"/>
</dbReference>
<evidence type="ECO:0000256" key="11">
    <source>
        <dbReference type="ARBA" id="ARBA00046380"/>
    </source>
</evidence>
<dbReference type="EC" id="3.1.-.-" evidence="12"/>
<dbReference type="KEGG" id="sinu:IMZ28_05260"/>
<protein>
    <recommendedName>
        <fullName evidence="12">CRISPR-associated endonuclease Cas9</fullName>
        <ecNumber evidence="12">3.1.-.-</ecNumber>
    </recommendedName>
</protein>
<comment type="similarity">
    <text evidence="12">Belongs to the CRISPR-associated Cas9 family.</text>
</comment>
<evidence type="ECO:0000256" key="9">
    <source>
        <dbReference type="ARBA" id="ARBA00023125"/>
    </source>
</evidence>
<dbReference type="GO" id="GO:0043571">
    <property type="term" value="P:maintenance of CRISPR repeat elements"/>
    <property type="evidence" value="ECO:0007669"/>
    <property type="project" value="UniProtKB-UniRule"/>
</dbReference>
<dbReference type="Pfam" id="PF13395">
    <property type="entry name" value="HNH_4"/>
    <property type="match status" value="1"/>
</dbReference>
<keyword evidence="8 12" id="KW-0051">Antiviral defense</keyword>
<reference evidence="14 15" key="1">
    <citation type="submission" date="2020-10" db="EMBL/GenBank/DDBJ databases">
        <title>The genome of sulfurovum sp.</title>
        <authorList>
            <person name="Xie S."/>
            <person name="Shao Z."/>
            <person name="Jiang L."/>
        </authorList>
    </citation>
    <scope>NUCLEOTIDE SEQUENCE [LARGE SCALE GENOMIC DNA]</scope>
    <source>
        <strain evidence="14 15">ST-419</strain>
    </source>
</reference>
<dbReference type="InterPro" id="IPR036397">
    <property type="entry name" value="RNaseH_sf"/>
</dbReference>
<keyword evidence="2 12" id="KW-0540">Nuclease</keyword>
<evidence type="ECO:0000313" key="14">
    <source>
        <dbReference type="EMBL" id="QOR62872.1"/>
    </source>
</evidence>
<evidence type="ECO:0000256" key="12">
    <source>
        <dbReference type="HAMAP-Rule" id="MF_01480"/>
    </source>
</evidence>
<evidence type="ECO:0000256" key="4">
    <source>
        <dbReference type="ARBA" id="ARBA00022759"/>
    </source>
</evidence>
<keyword evidence="6 12" id="KW-0460">Magnesium</keyword>
<feature type="binding site" evidence="12">
    <location>
        <position position="742"/>
    </location>
    <ligand>
        <name>Mg(2+)</name>
        <dbReference type="ChEBI" id="CHEBI:18420"/>
        <label>2</label>
    </ligand>
</feature>
<evidence type="ECO:0000259" key="13">
    <source>
        <dbReference type="PROSITE" id="PS51749"/>
    </source>
</evidence>
<feature type="domain" description="HNH Cas9-type" evidence="13">
    <location>
        <begin position="525"/>
        <end position="686"/>
    </location>
</feature>
<comment type="domain">
    <text evidence="12">Has 2 endonuclease domains. The discontinuous RuvC-like domain cleaves the target DNA noncomplementary to crRNA while the HNH nuclease domain cleaves the target DNA complementary to crRNA.</text>
</comment>
<proteinExistence type="inferred from homology"/>
<comment type="function">
    <text evidence="12">CRISPR (clustered regularly interspaced short palindromic repeat) is an adaptive immune system that provides protection against mobile genetic elements (viruses, transposable elements and conjugative plasmids). CRISPR clusters contain spacers, sequences complementary to antecedent mobile elements, and target invading nucleic acids. CRISPR clusters are transcribed and processed into CRISPR RNA (crRNA). In type II CRISPR systems correct processing of pre-crRNA requires a trans-encoded small RNA (tracrRNA), endogenous ribonuclease 3 (rnc) and this protein. The tracrRNA serves as a guide for ribonuclease 3-aided processing of pre-crRNA. Subsequently Cas9/crRNA/tracrRNA endonucleolytically cleaves linear or circular dsDNA target complementary to the spacer; Cas9 is inactive in the absence of the 2 guide RNAs (gRNA). Cas9 recognizes the protospacer adjacent motif (PAM) in the CRISPR repeat sequences to help distinguish self versus nonself, as targets within the bacterial CRISPR locus do not have PAMs. PAM recognition is also required for catalytic activity.</text>
</comment>
<dbReference type="GO" id="GO:0003723">
    <property type="term" value="F:RNA binding"/>
    <property type="evidence" value="ECO:0007669"/>
    <property type="project" value="UniProtKB-UniRule"/>
</dbReference>